<evidence type="ECO:0000256" key="8">
    <source>
        <dbReference type="ARBA" id="ARBA00023065"/>
    </source>
</evidence>
<comment type="caution">
    <text evidence="10">Lacks conserved residue(s) required for the propagation of feature annotation.</text>
</comment>
<feature type="transmembrane region" description="Helical" evidence="10">
    <location>
        <begin position="337"/>
        <end position="356"/>
    </location>
</feature>
<feature type="transmembrane region" description="Helical" evidence="10">
    <location>
        <begin position="149"/>
        <end position="167"/>
    </location>
</feature>
<feature type="domain" description="Sodium/calcium exchanger membrane region" evidence="11">
    <location>
        <begin position="17"/>
        <end position="169"/>
    </location>
</feature>
<keyword evidence="10" id="KW-0926">Vacuole</keyword>
<comment type="function">
    <text evidence="10">Has a role in promoting intracellular calcium ion sequestration via the exchange of calcium ions for hydrogen ions across the vacuolar membrane. Involved also in manganese ion homeostasis via its uptake into the vacuole.</text>
</comment>
<dbReference type="Gene3D" id="1.20.1420.30">
    <property type="entry name" value="NCX, central ion-binding region"/>
    <property type="match status" value="1"/>
</dbReference>
<dbReference type="NCBIfam" id="TIGR00378">
    <property type="entry name" value="cax"/>
    <property type="match status" value="1"/>
</dbReference>
<keyword evidence="6 10" id="KW-0106">Calcium</keyword>
<dbReference type="GO" id="GO:0000329">
    <property type="term" value="C:fungal-type vacuole membrane"/>
    <property type="evidence" value="ECO:0007669"/>
    <property type="project" value="TreeGrafter"/>
</dbReference>
<name>A0A6A5UQ02_9PLEO</name>
<gene>
    <name evidence="12" type="ORF">BU23DRAFT_585234</name>
</gene>
<dbReference type="Proteomes" id="UP000800036">
    <property type="component" value="Unassembled WGS sequence"/>
</dbReference>
<dbReference type="EMBL" id="ML976772">
    <property type="protein sequence ID" value="KAF1964996.1"/>
    <property type="molecule type" value="Genomic_DNA"/>
</dbReference>
<evidence type="ECO:0000256" key="9">
    <source>
        <dbReference type="ARBA" id="ARBA00023136"/>
    </source>
</evidence>
<feature type="domain" description="Sodium/calcium exchanger membrane region" evidence="11">
    <location>
        <begin position="212"/>
        <end position="354"/>
    </location>
</feature>
<accession>A0A6A5UQ02</accession>
<dbReference type="PANTHER" id="PTHR31503:SF18">
    <property type="entry name" value="CA(2+)_H(+) EXCHANGER, PUTATIVE (EUROFUNG)-RELATED"/>
    <property type="match status" value="1"/>
</dbReference>
<keyword evidence="4 10" id="KW-0109">Calcium transport</keyword>
<dbReference type="OrthoDB" id="1699231at2759"/>
<evidence type="ECO:0000313" key="12">
    <source>
        <dbReference type="EMBL" id="KAF1964996.1"/>
    </source>
</evidence>
<feature type="transmembrane region" description="Helical" evidence="10">
    <location>
        <begin position="275"/>
        <end position="302"/>
    </location>
</feature>
<dbReference type="GO" id="GO:0012505">
    <property type="term" value="C:endomembrane system"/>
    <property type="evidence" value="ECO:0007669"/>
    <property type="project" value="UniProtKB-SubCell"/>
</dbReference>
<feature type="transmembrane region" description="Helical" evidence="10">
    <location>
        <begin position="7"/>
        <end position="30"/>
    </location>
</feature>
<keyword evidence="10" id="KW-0050">Antiport</keyword>
<dbReference type="GO" id="GO:0006874">
    <property type="term" value="P:intracellular calcium ion homeostasis"/>
    <property type="evidence" value="ECO:0007669"/>
    <property type="project" value="TreeGrafter"/>
</dbReference>
<dbReference type="AlphaFoldDB" id="A0A6A5UQ02"/>
<dbReference type="InterPro" id="IPR044880">
    <property type="entry name" value="NCX_ion-bd_dom_sf"/>
</dbReference>
<keyword evidence="13" id="KW-1185">Reference proteome</keyword>
<evidence type="ECO:0000256" key="6">
    <source>
        <dbReference type="ARBA" id="ARBA00022837"/>
    </source>
</evidence>
<keyword evidence="7 10" id="KW-1133">Transmembrane helix</keyword>
<comment type="subcellular location">
    <subcellularLocation>
        <location evidence="1">Endomembrane system</location>
        <topology evidence="1">Multi-pass membrane protein</topology>
    </subcellularLocation>
    <subcellularLocation>
        <location evidence="10">Vacuole membrane</location>
    </subcellularLocation>
</comment>
<feature type="transmembrane region" description="Helical" evidence="10">
    <location>
        <begin position="246"/>
        <end position="268"/>
    </location>
</feature>
<evidence type="ECO:0000259" key="11">
    <source>
        <dbReference type="Pfam" id="PF01699"/>
    </source>
</evidence>
<evidence type="ECO:0000256" key="7">
    <source>
        <dbReference type="ARBA" id="ARBA00022989"/>
    </source>
</evidence>
<dbReference type="InterPro" id="IPR004713">
    <property type="entry name" value="CaH_exchang"/>
</dbReference>
<dbReference type="InterPro" id="IPR004837">
    <property type="entry name" value="NaCa_Exmemb"/>
</dbReference>
<organism evidence="12 13">
    <name type="scientific">Bimuria novae-zelandiae CBS 107.79</name>
    <dbReference type="NCBI Taxonomy" id="1447943"/>
    <lineage>
        <taxon>Eukaryota</taxon>
        <taxon>Fungi</taxon>
        <taxon>Dikarya</taxon>
        <taxon>Ascomycota</taxon>
        <taxon>Pezizomycotina</taxon>
        <taxon>Dothideomycetes</taxon>
        <taxon>Pleosporomycetidae</taxon>
        <taxon>Pleosporales</taxon>
        <taxon>Massarineae</taxon>
        <taxon>Didymosphaeriaceae</taxon>
        <taxon>Bimuria</taxon>
    </lineage>
</organism>
<dbReference type="InterPro" id="IPR004798">
    <property type="entry name" value="CAX-like"/>
</dbReference>
<keyword evidence="8 10" id="KW-0406">Ion transport</keyword>
<comment type="similarity">
    <text evidence="2 10">Belongs to the Ca(2+):cation antiporter (CaCA) (TC 2.A.19) family.</text>
</comment>
<sequence length="366" mass="39743">MVSRRLIFSAAGYGDSAVFVLNCFAVIPLADVLCRATDDAASFLGETAGALLNVTMGNTTELAIFHALLQRQYTIVRTSLLGSIIVNMLFVLGLSILVGETQMRGQSYNIFATRVAAGLLCFTTVSLLLPSTIKTSPEPALQKRDILALSRGTSIVLIVVYFIYLWTQMKSRKFSYKPLTEHDEGLIDPEKEESIELSGGSSVPWVRKAIPVVLILLSTCLISISGELLVSSTDHFVDHSPISKTMVGLIILPIVGNAAELISGIMLAYRKQMDLAFAVCIGSAIQMALFVAPLVVLLGWGMGREMSLHFSMFEAITLVASTVLFFTLVFDDRCSGLKGAFLLAGYTIISLASYFIPDTEHRSSFT</sequence>
<feature type="transmembrane region" description="Helical" evidence="10">
    <location>
        <begin position="308"/>
        <end position="330"/>
    </location>
</feature>
<evidence type="ECO:0000256" key="2">
    <source>
        <dbReference type="ARBA" id="ARBA00008170"/>
    </source>
</evidence>
<reference evidence="12" key="1">
    <citation type="journal article" date="2020" name="Stud. Mycol.">
        <title>101 Dothideomycetes genomes: a test case for predicting lifestyles and emergence of pathogens.</title>
        <authorList>
            <person name="Haridas S."/>
            <person name="Albert R."/>
            <person name="Binder M."/>
            <person name="Bloem J."/>
            <person name="Labutti K."/>
            <person name="Salamov A."/>
            <person name="Andreopoulos B."/>
            <person name="Baker S."/>
            <person name="Barry K."/>
            <person name="Bills G."/>
            <person name="Bluhm B."/>
            <person name="Cannon C."/>
            <person name="Castanera R."/>
            <person name="Culley D."/>
            <person name="Daum C."/>
            <person name="Ezra D."/>
            <person name="Gonzalez J."/>
            <person name="Henrissat B."/>
            <person name="Kuo A."/>
            <person name="Liang C."/>
            <person name="Lipzen A."/>
            <person name="Lutzoni F."/>
            <person name="Magnuson J."/>
            <person name="Mondo S."/>
            <person name="Nolan M."/>
            <person name="Ohm R."/>
            <person name="Pangilinan J."/>
            <person name="Park H.-J."/>
            <person name="Ramirez L."/>
            <person name="Alfaro M."/>
            <person name="Sun H."/>
            <person name="Tritt A."/>
            <person name="Yoshinaga Y."/>
            <person name="Zwiers L.-H."/>
            <person name="Turgeon B."/>
            <person name="Goodwin S."/>
            <person name="Spatafora J."/>
            <person name="Crous P."/>
            <person name="Grigoriev I."/>
        </authorList>
    </citation>
    <scope>NUCLEOTIDE SEQUENCE</scope>
    <source>
        <strain evidence="12">CBS 107.79</strain>
    </source>
</reference>
<evidence type="ECO:0000256" key="3">
    <source>
        <dbReference type="ARBA" id="ARBA00022448"/>
    </source>
</evidence>
<evidence type="ECO:0000256" key="5">
    <source>
        <dbReference type="ARBA" id="ARBA00022692"/>
    </source>
</evidence>
<evidence type="ECO:0000256" key="1">
    <source>
        <dbReference type="ARBA" id="ARBA00004127"/>
    </source>
</evidence>
<keyword evidence="5 10" id="KW-0812">Transmembrane</keyword>
<dbReference type="Pfam" id="PF01699">
    <property type="entry name" value="Na_Ca_ex"/>
    <property type="match status" value="2"/>
</dbReference>
<keyword evidence="3 10" id="KW-0813">Transport</keyword>
<feature type="transmembrane region" description="Helical" evidence="10">
    <location>
        <begin position="209"/>
        <end position="226"/>
    </location>
</feature>
<proteinExistence type="inferred from homology"/>
<dbReference type="GO" id="GO:0015369">
    <property type="term" value="F:calcium:proton antiporter activity"/>
    <property type="evidence" value="ECO:0007669"/>
    <property type="project" value="UniProtKB-UniRule"/>
</dbReference>
<evidence type="ECO:0000256" key="10">
    <source>
        <dbReference type="RuleBase" id="RU365028"/>
    </source>
</evidence>
<feature type="transmembrane region" description="Helical" evidence="10">
    <location>
        <begin position="111"/>
        <end position="129"/>
    </location>
</feature>
<protein>
    <recommendedName>
        <fullName evidence="10">Vacuolar calcium ion transporter</fullName>
    </recommendedName>
</protein>
<feature type="transmembrane region" description="Helical" evidence="10">
    <location>
        <begin position="80"/>
        <end position="99"/>
    </location>
</feature>
<evidence type="ECO:0000256" key="4">
    <source>
        <dbReference type="ARBA" id="ARBA00022568"/>
    </source>
</evidence>
<evidence type="ECO:0000313" key="13">
    <source>
        <dbReference type="Proteomes" id="UP000800036"/>
    </source>
</evidence>
<keyword evidence="9 10" id="KW-0472">Membrane</keyword>
<dbReference type="PANTHER" id="PTHR31503">
    <property type="entry name" value="VACUOLAR CALCIUM ION TRANSPORTER"/>
    <property type="match status" value="1"/>
</dbReference>